<comment type="caution">
    <text evidence="7">The sequence shown here is derived from an EMBL/GenBank/DDBJ whole genome shotgun (WGS) entry which is preliminary data.</text>
</comment>
<proteinExistence type="predicted"/>
<feature type="domain" description="HTH merR-type" evidence="6">
    <location>
        <begin position="1"/>
        <end position="68"/>
    </location>
</feature>
<sequence>MKINEFAKFCGTSARSLRHYEKLGLIVPLRNSNGYREYNKSQADTIEQIQWLLKARLSLKKIKFIVPCTLQETKILMCHDLKSLFEDELRRIDEEIEALKESRRLLDKTLKNSVLVN</sequence>
<dbReference type="SMART" id="SM00422">
    <property type="entry name" value="HTH_MERR"/>
    <property type="match status" value="1"/>
</dbReference>
<dbReference type="PANTHER" id="PTHR30204">
    <property type="entry name" value="REDOX-CYCLING DRUG-SENSING TRANSCRIPTIONAL ACTIVATOR SOXR"/>
    <property type="match status" value="1"/>
</dbReference>
<dbReference type="Gene3D" id="1.10.1660.10">
    <property type="match status" value="1"/>
</dbReference>
<evidence type="ECO:0000259" key="6">
    <source>
        <dbReference type="PROSITE" id="PS50937"/>
    </source>
</evidence>
<keyword evidence="8" id="KW-1185">Reference proteome</keyword>
<dbReference type="InterPro" id="IPR000551">
    <property type="entry name" value="MerR-type_HTH_dom"/>
</dbReference>
<dbReference type="Pfam" id="PF13411">
    <property type="entry name" value="MerR_1"/>
    <property type="match status" value="1"/>
</dbReference>
<evidence type="ECO:0000256" key="3">
    <source>
        <dbReference type="ARBA" id="ARBA00023125"/>
    </source>
</evidence>
<dbReference type="AlphaFoldDB" id="A0A150WRW1"/>
<dbReference type="InterPro" id="IPR047057">
    <property type="entry name" value="MerR_fam"/>
</dbReference>
<dbReference type="InterPro" id="IPR009061">
    <property type="entry name" value="DNA-bd_dom_put_sf"/>
</dbReference>
<dbReference type="GO" id="GO:0003677">
    <property type="term" value="F:DNA binding"/>
    <property type="evidence" value="ECO:0007669"/>
    <property type="project" value="UniProtKB-KW"/>
</dbReference>
<dbReference type="PROSITE" id="PS50937">
    <property type="entry name" value="HTH_MERR_2"/>
    <property type="match status" value="1"/>
</dbReference>
<dbReference type="EMBL" id="LUKE01000001">
    <property type="protein sequence ID" value="KYG67064.1"/>
    <property type="molecule type" value="Genomic_DNA"/>
</dbReference>
<dbReference type="PANTHER" id="PTHR30204:SF69">
    <property type="entry name" value="MERR-FAMILY TRANSCRIPTIONAL REGULATOR"/>
    <property type="match status" value="1"/>
</dbReference>
<dbReference type="OrthoDB" id="5297952at2"/>
<gene>
    <name evidence="7" type="ORF">AZI86_08610</name>
</gene>
<name>A0A150WRW1_BDEBC</name>
<keyword evidence="2" id="KW-0805">Transcription regulation</keyword>
<evidence type="ECO:0000256" key="2">
    <source>
        <dbReference type="ARBA" id="ARBA00023015"/>
    </source>
</evidence>
<evidence type="ECO:0000256" key="1">
    <source>
        <dbReference type="ARBA" id="ARBA00022491"/>
    </source>
</evidence>
<keyword evidence="4" id="KW-0804">Transcription</keyword>
<dbReference type="SUPFAM" id="SSF46955">
    <property type="entry name" value="Putative DNA-binding domain"/>
    <property type="match status" value="1"/>
</dbReference>
<evidence type="ECO:0000313" key="7">
    <source>
        <dbReference type="EMBL" id="KYG67064.1"/>
    </source>
</evidence>
<keyword evidence="3" id="KW-0238">DNA-binding</keyword>
<dbReference type="Proteomes" id="UP000075320">
    <property type="component" value="Unassembled WGS sequence"/>
</dbReference>
<organism evidence="7 8">
    <name type="scientific">Bdellovibrio bacteriovorus</name>
    <dbReference type="NCBI Taxonomy" id="959"/>
    <lineage>
        <taxon>Bacteria</taxon>
        <taxon>Pseudomonadati</taxon>
        <taxon>Bdellovibrionota</taxon>
        <taxon>Bdellovibrionia</taxon>
        <taxon>Bdellovibrionales</taxon>
        <taxon>Pseudobdellovibrionaceae</taxon>
        <taxon>Bdellovibrio</taxon>
    </lineage>
</organism>
<protein>
    <recommendedName>
        <fullName evidence="6">HTH merR-type domain-containing protein</fullName>
    </recommendedName>
</protein>
<evidence type="ECO:0000256" key="4">
    <source>
        <dbReference type="ARBA" id="ARBA00023163"/>
    </source>
</evidence>
<dbReference type="RefSeq" id="WP_061834641.1">
    <property type="nucleotide sequence ID" value="NZ_LUKE01000001.1"/>
</dbReference>
<keyword evidence="1" id="KW-0678">Repressor</keyword>
<feature type="coiled-coil region" evidence="5">
    <location>
        <begin position="82"/>
        <end position="109"/>
    </location>
</feature>
<reference evidence="7 8" key="1">
    <citation type="submission" date="2016-03" db="EMBL/GenBank/DDBJ databases">
        <authorList>
            <person name="Ploux O."/>
        </authorList>
    </citation>
    <scope>NUCLEOTIDE SEQUENCE [LARGE SCALE GENOMIC DNA]</scope>
    <source>
        <strain evidence="7 8">R0</strain>
    </source>
</reference>
<evidence type="ECO:0000313" key="8">
    <source>
        <dbReference type="Proteomes" id="UP000075320"/>
    </source>
</evidence>
<keyword evidence="5" id="KW-0175">Coiled coil</keyword>
<evidence type="ECO:0000256" key="5">
    <source>
        <dbReference type="SAM" id="Coils"/>
    </source>
</evidence>
<dbReference type="GO" id="GO:0003700">
    <property type="term" value="F:DNA-binding transcription factor activity"/>
    <property type="evidence" value="ECO:0007669"/>
    <property type="project" value="InterPro"/>
</dbReference>
<accession>A0A150WRW1</accession>